<name>A0A098TMN2_9CYAN</name>
<keyword evidence="2" id="KW-1185">Reference proteome</keyword>
<reference evidence="1 2" key="1">
    <citation type="journal article" date="2014" name="Mol. Ecol.">
        <title>Evolution of Synechococcus.</title>
        <authorList>
            <person name="Dvorak P."/>
            <person name="Casamatta D."/>
            <person name="Hasler P."/>
            <person name="Poulickova A."/>
            <person name="Ondrej V."/>
            <person name="Sanges R."/>
        </authorList>
    </citation>
    <scope>NUCLEOTIDE SEQUENCE [LARGE SCALE GENOMIC DNA]</scope>
    <source>
        <strain evidence="1 2">CAUP A 1101</strain>
    </source>
</reference>
<accession>A0A098TMN2</accession>
<gene>
    <name evidence="1" type="ORF">DO97_19010</name>
</gene>
<protein>
    <submittedName>
        <fullName evidence="1">Uncharacterized protein</fullName>
    </submittedName>
</protein>
<sequence>MLATTCLYDQVLSLLHQYSQPHDLGHLKALTWMVKTLVSSGRLSCLPEWESYVPSRARQAQITEPGKMRSSPGVVSAGYLLHHVTSSFPNRDFRGHL</sequence>
<dbReference type="AlphaFoldDB" id="A0A098TMN2"/>
<comment type="caution">
    <text evidence="1">The sequence shown here is derived from an EMBL/GenBank/DDBJ whole genome shotgun (WGS) entry which is preliminary data.</text>
</comment>
<dbReference type="EMBL" id="JJML01000007">
    <property type="protein sequence ID" value="KGF73570.1"/>
    <property type="molecule type" value="Genomic_DNA"/>
</dbReference>
<dbReference type="Proteomes" id="UP000030170">
    <property type="component" value="Unassembled WGS sequence"/>
</dbReference>
<organism evidence="1 2">
    <name type="scientific">Neosynechococcus sphagnicola sy1</name>
    <dbReference type="NCBI Taxonomy" id="1497020"/>
    <lineage>
        <taxon>Bacteria</taxon>
        <taxon>Bacillati</taxon>
        <taxon>Cyanobacteriota</taxon>
        <taxon>Cyanophyceae</taxon>
        <taxon>Neosynechococcales</taxon>
        <taxon>Neosynechococcaceae</taxon>
        <taxon>Neosynechococcus</taxon>
    </lineage>
</organism>
<evidence type="ECO:0000313" key="1">
    <source>
        <dbReference type="EMBL" id="KGF73570.1"/>
    </source>
</evidence>
<proteinExistence type="predicted"/>
<evidence type="ECO:0000313" key="2">
    <source>
        <dbReference type="Proteomes" id="UP000030170"/>
    </source>
</evidence>